<evidence type="ECO:0000256" key="1">
    <source>
        <dbReference type="SAM" id="MobiDB-lite"/>
    </source>
</evidence>
<dbReference type="Pfam" id="PF11951">
    <property type="entry name" value="Fungal_trans_2"/>
    <property type="match status" value="1"/>
</dbReference>
<gene>
    <name evidence="2" type="ORF">P168DRAFT_303426</name>
</gene>
<evidence type="ECO:0000313" key="3">
    <source>
        <dbReference type="Proteomes" id="UP000234254"/>
    </source>
</evidence>
<dbReference type="InterPro" id="IPR021858">
    <property type="entry name" value="Fun_TF"/>
</dbReference>
<protein>
    <submittedName>
        <fullName evidence="2">Uncharacterized protein</fullName>
    </submittedName>
</protein>
<dbReference type="RefSeq" id="XP_024694273.1">
    <property type="nucleotide sequence ID" value="XM_024838755.1"/>
</dbReference>
<dbReference type="EMBL" id="MSFM01000004">
    <property type="protein sequence ID" value="PKY05679.1"/>
    <property type="molecule type" value="Genomic_DNA"/>
</dbReference>
<feature type="region of interest" description="Disordered" evidence="1">
    <location>
        <begin position="16"/>
        <end position="35"/>
    </location>
</feature>
<dbReference type="AlphaFoldDB" id="A0A2I1D748"/>
<reference evidence="2" key="1">
    <citation type="submission" date="2016-12" db="EMBL/GenBank/DDBJ databases">
        <title>The genomes of Aspergillus section Nigri reveals drivers in fungal speciation.</title>
        <authorList>
            <consortium name="DOE Joint Genome Institute"/>
            <person name="Vesth T.C."/>
            <person name="Nybo J."/>
            <person name="Theobald S."/>
            <person name="Brandl J."/>
            <person name="Frisvad J.C."/>
            <person name="Nielsen K.F."/>
            <person name="Lyhne E.K."/>
            <person name="Kogle M.E."/>
            <person name="Kuo A."/>
            <person name="Riley R."/>
            <person name="Clum A."/>
            <person name="Nolan M."/>
            <person name="Lipzen A."/>
            <person name="Salamov A."/>
            <person name="Henrissat B."/>
            <person name="Wiebenga A."/>
            <person name="De vries R.P."/>
            <person name="Grigoriev I.V."/>
            <person name="Mortensen U.H."/>
            <person name="Andersen M.R."/>
            <person name="Baker S.E."/>
        </authorList>
    </citation>
    <scope>NUCLEOTIDE SEQUENCE</scope>
    <source>
        <strain evidence="2">IBT 28561</strain>
    </source>
</reference>
<name>A0A2I1D748_ASPC2</name>
<sequence length="217" mass="24928">MDHPIIEYFTHHAIHGRDRSRTPSPPDLSPRSSPDIPTPFNTDLFPLMHRVTALHFHSRQEPTISSSTICEAVELWSQLDRLTLSDEDLPSPEYQTLHQLHVSALFIWLHCITHPDDIANQKVQDMLANGLARIADLDCSSPDAASLLVVPLFLHGVASVHSPHRDEINQHFTRLDDTISDPTLQTYQTIVQWTWTRHDSQIHRSWDWTDWEDADLT</sequence>
<organism evidence="2 3">
    <name type="scientific">Aspergillus campestris (strain IBT 28561)</name>
    <dbReference type="NCBI Taxonomy" id="1392248"/>
    <lineage>
        <taxon>Eukaryota</taxon>
        <taxon>Fungi</taxon>
        <taxon>Dikarya</taxon>
        <taxon>Ascomycota</taxon>
        <taxon>Pezizomycotina</taxon>
        <taxon>Eurotiomycetes</taxon>
        <taxon>Eurotiomycetidae</taxon>
        <taxon>Eurotiales</taxon>
        <taxon>Aspergillaceae</taxon>
        <taxon>Aspergillus</taxon>
        <taxon>Aspergillus subgen. Circumdati</taxon>
    </lineage>
</organism>
<comment type="caution">
    <text evidence="2">The sequence shown here is derived from an EMBL/GenBank/DDBJ whole genome shotgun (WGS) entry which is preliminary data.</text>
</comment>
<dbReference type="Proteomes" id="UP000234254">
    <property type="component" value="Unassembled WGS sequence"/>
</dbReference>
<dbReference type="OrthoDB" id="434972at2759"/>
<keyword evidence="3" id="KW-1185">Reference proteome</keyword>
<accession>A0A2I1D748</accession>
<dbReference type="GeneID" id="36546279"/>
<dbReference type="VEuPathDB" id="FungiDB:P168DRAFT_303426"/>
<proteinExistence type="predicted"/>
<evidence type="ECO:0000313" key="2">
    <source>
        <dbReference type="EMBL" id="PKY05679.1"/>
    </source>
</evidence>